<dbReference type="Gene3D" id="3.40.50.1820">
    <property type="entry name" value="alpha/beta hydrolase"/>
    <property type="match status" value="2"/>
</dbReference>
<dbReference type="GO" id="GO:0004806">
    <property type="term" value="F:triacylglycerol lipase activity"/>
    <property type="evidence" value="ECO:0007669"/>
    <property type="project" value="InterPro"/>
</dbReference>
<dbReference type="PANTHER" id="PTHR34853">
    <property type="match status" value="1"/>
</dbReference>
<gene>
    <name evidence="1" type="ORF">UFOPK3610_01571</name>
</gene>
<protein>
    <submittedName>
        <fullName evidence="1">Unannotated protein</fullName>
    </submittedName>
</protein>
<sequence>MRPGRVVLIVFLALVLSGVMLGTGIVIGNVVTANQEQAQLDPFYTPPSTLPEKPGVIIRTEALGADPQFGKGYRFLYSTTLQDGSMAVSGAMLFIPDLAAPAEGRKVVGWAHGTVGQGDACAPSRDPANGMKDLSGFLPEAMRQGWIVVATDYTGLGTPGPNFYLVGGQEARDVVYSVRAVVDAPEYSAGKEWITFGHSQGGHSALWTGHLAKQIDPDLRLLGVAAAAPAAELASITNAQWNNAVGWVIGPEVAVSWPAAYPNLSLDGMITSAGKSNYERLSNECITTAAIEGLVRAQIGQTFFTESPTQNPTWDAVLKEETPAPLPADMPMLLMQGTADTVVLPWPNADLQTSWCAAGSRISALWLAKINHMSIAVNSGPTAVSWMTEVFDHKTPASSCDSPLPIIEPGQ</sequence>
<dbReference type="InterPro" id="IPR005152">
    <property type="entry name" value="Lipase_secreted"/>
</dbReference>
<dbReference type="PANTHER" id="PTHR34853:SF1">
    <property type="entry name" value="LIPASE 5"/>
    <property type="match status" value="1"/>
</dbReference>
<proteinExistence type="predicted"/>
<reference evidence="1" key="1">
    <citation type="submission" date="2020-05" db="EMBL/GenBank/DDBJ databases">
        <authorList>
            <person name="Chiriac C."/>
            <person name="Salcher M."/>
            <person name="Ghai R."/>
            <person name="Kavagutti S V."/>
        </authorList>
    </citation>
    <scope>NUCLEOTIDE SEQUENCE</scope>
</reference>
<name>A0A6J7HZJ3_9ZZZZ</name>
<dbReference type="SUPFAM" id="SSF53474">
    <property type="entry name" value="alpha/beta-Hydrolases"/>
    <property type="match status" value="1"/>
</dbReference>
<dbReference type="Pfam" id="PF03583">
    <property type="entry name" value="LIP"/>
    <property type="match status" value="1"/>
</dbReference>
<evidence type="ECO:0000313" key="1">
    <source>
        <dbReference type="EMBL" id="CAB4923915.1"/>
    </source>
</evidence>
<dbReference type="EMBL" id="CAFBMR010000083">
    <property type="protein sequence ID" value="CAB4923915.1"/>
    <property type="molecule type" value="Genomic_DNA"/>
</dbReference>
<dbReference type="PIRSF" id="PIRSF029171">
    <property type="entry name" value="Esterase_LipA"/>
    <property type="match status" value="1"/>
</dbReference>
<accession>A0A6J7HZJ3</accession>
<dbReference type="AlphaFoldDB" id="A0A6J7HZJ3"/>
<organism evidence="1">
    <name type="scientific">freshwater metagenome</name>
    <dbReference type="NCBI Taxonomy" id="449393"/>
    <lineage>
        <taxon>unclassified sequences</taxon>
        <taxon>metagenomes</taxon>
        <taxon>ecological metagenomes</taxon>
    </lineage>
</organism>
<dbReference type="InterPro" id="IPR029058">
    <property type="entry name" value="AB_hydrolase_fold"/>
</dbReference>
<dbReference type="GO" id="GO:0016042">
    <property type="term" value="P:lipid catabolic process"/>
    <property type="evidence" value="ECO:0007669"/>
    <property type="project" value="InterPro"/>
</dbReference>